<name>A0A426ZKB1_ENSVE</name>
<reference evidence="2 3" key="1">
    <citation type="journal article" date="2014" name="Agronomy (Basel)">
        <title>A Draft Genome Sequence for Ensete ventricosum, the Drought-Tolerant Tree Against Hunger.</title>
        <authorList>
            <person name="Harrison J."/>
            <person name="Moore K.A."/>
            <person name="Paszkiewicz K."/>
            <person name="Jones T."/>
            <person name="Grant M."/>
            <person name="Ambacheew D."/>
            <person name="Muzemil S."/>
            <person name="Studholme D.J."/>
        </authorList>
    </citation>
    <scope>NUCLEOTIDE SEQUENCE [LARGE SCALE GENOMIC DNA]</scope>
</reference>
<feature type="compositionally biased region" description="Basic and acidic residues" evidence="1">
    <location>
        <begin position="37"/>
        <end position="48"/>
    </location>
</feature>
<dbReference type="AlphaFoldDB" id="A0A426ZKB1"/>
<feature type="region of interest" description="Disordered" evidence="1">
    <location>
        <begin position="19"/>
        <end position="105"/>
    </location>
</feature>
<gene>
    <name evidence="2" type="ORF">B296_00005100</name>
</gene>
<protein>
    <submittedName>
        <fullName evidence="2">Uncharacterized protein</fullName>
    </submittedName>
</protein>
<evidence type="ECO:0000313" key="3">
    <source>
        <dbReference type="Proteomes" id="UP000287651"/>
    </source>
</evidence>
<dbReference type="Proteomes" id="UP000287651">
    <property type="component" value="Unassembled WGS sequence"/>
</dbReference>
<organism evidence="2 3">
    <name type="scientific">Ensete ventricosum</name>
    <name type="common">Abyssinian banana</name>
    <name type="synonym">Musa ensete</name>
    <dbReference type="NCBI Taxonomy" id="4639"/>
    <lineage>
        <taxon>Eukaryota</taxon>
        <taxon>Viridiplantae</taxon>
        <taxon>Streptophyta</taxon>
        <taxon>Embryophyta</taxon>
        <taxon>Tracheophyta</taxon>
        <taxon>Spermatophyta</taxon>
        <taxon>Magnoliopsida</taxon>
        <taxon>Liliopsida</taxon>
        <taxon>Zingiberales</taxon>
        <taxon>Musaceae</taxon>
        <taxon>Ensete</taxon>
    </lineage>
</organism>
<feature type="compositionally biased region" description="Basic and acidic residues" evidence="1">
    <location>
        <begin position="75"/>
        <end position="88"/>
    </location>
</feature>
<proteinExistence type="predicted"/>
<evidence type="ECO:0000313" key="2">
    <source>
        <dbReference type="EMBL" id="RRT64429.1"/>
    </source>
</evidence>
<comment type="caution">
    <text evidence="2">The sequence shown here is derived from an EMBL/GenBank/DDBJ whole genome shotgun (WGS) entry which is preliminary data.</text>
</comment>
<dbReference type="EMBL" id="AMZH03006198">
    <property type="protein sequence ID" value="RRT64429.1"/>
    <property type="molecule type" value="Genomic_DNA"/>
</dbReference>
<evidence type="ECO:0000256" key="1">
    <source>
        <dbReference type="SAM" id="MobiDB-lite"/>
    </source>
</evidence>
<feature type="compositionally biased region" description="Low complexity" evidence="1">
    <location>
        <begin position="54"/>
        <end position="65"/>
    </location>
</feature>
<accession>A0A426ZKB1</accession>
<sequence>MRLNHIELYYVFLLHFPSEGSEERGWPTTARPLQGRRQADRAASKGDRATSLQGAARAVGVGPVASTQRGGARSLSREVPPEGSDAYRRGNRLWARRPLDEGKTG</sequence>